<evidence type="ECO:0000313" key="4">
    <source>
        <dbReference type="EMBL" id="OQD41842.1"/>
    </source>
</evidence>
<proteinExistence type="predicted"/>
<organism evidence="4 5">
    <name type="scientific">Croceivirga radicis</name>
    <dbReference type="NCBI Taxonomy" id="1929488"/>
    <lineage>
        <taxon>Bacteria</taxon>
        <taxon>Pseudomonadati</taxon>
        <taxon>Bacteroidota</taxon>
        <taxon>Flavobacteriia</taxon>
        <taxon>Flavobacteriales</taxon>
        <taxon>Flavobacteriaceae</taxon>
        <taxon>Croceivirga</taxon>
    </lineage>
</organism>
<comment type="caution">
    <text evidence="4">The sequence shown here is derived from an EMBL/GenBank/DDBJ whole genome shotgun (WGS) entry which is preliminary data.</text>
</comment>
<dbReference type="Proteomes" id="UP000191680">
    <property type="component" value="Unassembled WGS sequence"/>
</dbReference>
<name>A0A1V6LNV8_9FLAO</name>
<protein>
    <recommendedName>
        <fullName evidence="6">Two component regulator three Y domain protein</fullName>
    </recommendedName>
</protein>
<keyword evidence="3" id="KW-0732">Signal</keyword>
<dbReference type="InterPro" id="IPR032675">
    <property type="entry name" value="LRR_dom_sf"/>
</dbReference>
<dbReference type="PANTHER" id="PTHR48059">
    <property type="entry name" value="POLYGALACTURONASE INHIBITOR 1"/>
    <property type="match status" value="1"/>
</dbReference>
<dbReference type="PANTHER" id="PTHR48059:SF30">
    <property type="entry name" value="OS06G0587000 PROTEIN"/>
    <property type="match status" value="1"/>
</dbReference>
<accession>A0A1V6LNV8</accession>
<evidence type="ECO:0000256" key="1">
    <source>
        <dbReference type="ARBA" id="ARBA00004196"/>
    </source>
</evidence>
<dbReference type="EMBL" id="MTBC01000010">
    <property type="protein sequence ID" value="OQD41842.1"/>
    <property type="molecule type" value="Genomic_DNA"/>
</dbReference>
<dbReference type="Gene3D" id="3.80.10.10">
    <property type="entry name" value="Ribonuclease Inhibitor"/>
    <property type="match status" value="2"/>
</dbReference>
<feature type="chain" id="PRO_5011985928" description="Two component regulator three Y domain protein" evidence="3">
    <location>
        <begin position="23"/>
        <end position="245"/>
    </location>
</feature>
<dbReference type="OrthoDB" id="8924492at2"/>
<dbReference type="GO" id="GO:0030313">
    <property type="term" value="C:cell envelope"/>
    <property type="evidence" value="ECO:0007669"/>
    <property type="project" value="UniProtKB-SubCell"/>
</dbReference>
<evidence type="ECO:0000256" key="2">
    <source>
        <dbReference type="ARBA" id="ARBA00022737"/>
    </source>
</evidence>
<dbReference type="PRINTS" id="PR00019">
    <property type="entry name" value="LEURICHRPT"/>
</dbReference>
<feature type="signal peptide" evidence="3">
    <location>
        <begin position="1"/>
        <end position="22"/>
    </location>
</feature>
<dbReference type="PROSITE" id="PS51450">
    <property type="entry name" value="LRR"/>
    <property type="match status" value="1"/>
</dbReference>
<dbReference type="Pfam" id="PF00560">
    <property type="entry name" value="LRR_1"/>
    <property type="match status" value="4"/>
</dbReference>
<keyword evidence="2" id="KW-0677">Repeat</keyword>
<reference evidence="4 5" key="1">
    <citation type="submission" date="2016-12" db="EMBL/GenBank/DDBJ databases">
        <authorList>
            <person name="Song W.-J."/>
            <person name="Kurnit D.M."/>
        </authorList>
    </citation>
    <scope>NUCLEOTIDE SEQUENCE [LARGE SCALE GENOMIC DNA]</scope>
    <source>
        <strain evidence="4 5">HSG9</strain>
    </source>
</reference>
<keyword evidence="5" id="KW-1185">Reference proteome</keyword>
<dbReference type="RefSeq" id="WP_080319659.1">
    <property type="nucleotide sequence ID" value="NZ_MTBC01000010.1"/>
</dbReference>
<dbReference type="AlphaFoldDB" id="A0A1V6LNV8"/>
<comment type="subcellular location">
    <subcellularLocation>
        <location evidence="1">Cell envelope</location>
    </subcellularLocation>
</comment>
<gene>
    <name evidence="4" type="ORF">BUL40_13375</name>
</gene>
<dbReference type="InterPro" id="IPR001611">
    <property type="entry name" value="Leu-rich_rpt"/>
</dbReference>
<evidence type="ECO:0000313" key="5">
    <source>
        <dbReference type="Proteomes" id="UP000191680"/>
    </source>
</evidence>
<dbReference type="SUPFAM" id="SSF52058">
    <property type="entry name" value="L domain-like"/>
    <property type="match status" value="1"/>
</dbReference>
<dbReference type="InterPro" id="IPR051848">
    <property type="entry name" value="PGIP"/>
</dbReference>
<evidence type="ECO:0000256" key="3">
    <source>
        <dbReference type="SAM" id="SignalP"/>
    </source>
</evidence>
<sequence>MKFTKYILAFICLGATFGSLNAQEVSDREIIALLELRARTNGENWTHKWDQTKPVRTWYGITVEDGKVVGLELSNNNLVGNLPLTIGNLRNLRVLDLSNNKLEGRIPVELRKFNHLLVADLSGNHFKGKIPSTINRLKKLKEFNLANNQLSGELPNSLTELQQLENLVLTNNKLEGKMPLGMEQLKNLKGLYLANNNFNDLNNLKTLASQQIILTDIAIEKNGFKQIDFSKTESRAAKLKFSDLE</sequence>
<dbReference type="FunFam" id="3.80.10.10:FF:000383">
    <property type="entry name" value="Leucine-rich repeat receptor protein kinase EMS1"/>
    <property type="match status" value="1"/>
</dbReference>
<evidence type="ECO:0008006" key="6">
    <source>
        <dbReference type="Google" id="ProtNLM"/>
    </source>
</evidence>